<reference evidence="2" key="1">
    <citation type="submission" date="2020-01" db="EMBL/GenBank/DDBJ databases">
        <authorList>
            <person name="Meier V. D."/>
            <person name="Meier V D."/>
        </authorList>
    </citation>
    <scope>NUCLEOTIDE SEQUENCE</scope>
    <source>
        <strain evidence="2">HLG_WM_MAG_06</strain>
    </source>
</reference>
<keyword evidence="1" id="KW-1277">Toxin-antitoxin system</keyword>
<dbReference type="EMBL" id="CACVAP010000043">
    <property type="protein sequence ID" value="CAA6804274.1"/>
    <property type="molecule type" value="Genomic_DNA"/>
</dbReference>
<name>A0A6S6SH60_9BACT</name>
<proteinExistence type="predicted"/>
<dbReference type="InterPro" id="IPR035093">
    <property type="entry name" value="RelE/ParE_toxin_dom_sf"/>
</dbReference>
<gene>
    <name evidence="2" type="ORF">HELGO_WM14211</name>
</gene>
<sequence length="116" mass="13694">MRSITFLALAQNELDDIYESLEYKKKNEGHKFVEEIEKMLNLIKNYPRAWEKSTSNTQKCFLKGFPYAIIYQYTDNTIKVVAIMNLRKKPIHWASKSVSEYSTCRISSLPETIYTR</sequence>
<dbReference type="Gene3D" id="3.30.2310.20">
    <property type="entry name" value="RelE-like"/>
    <property type="match status" value="1"/>
</dbReference>
<organism evidence="2">
    <name type="scientific">uncultured Sulfurovum sp</name>
    <dbReference type="NCBI Taxonomy" id="269237"/>
    <lineage>
        <taxon>Bacteria</taxon>
        <taxon>Pseudomonadati</taxon>
        <taxon>Campylobacterota</taxon>
        <taxon>Epsilonproteobacteria</taxon>
        <taxon>Campylobacterales</taxon>
        <taxon>Sulfurovaceae</taxon>
        <taxon>Sulfurovum</taxon>
        <taxon>environmental samples</taxon>
    </lineage>
</organism>
<dbReference type="InterPro" id="IPR007712">
    <property type="entry name" value="RelE/ParE_toxin"/>
</dbReference>
<evidence type="ECO:0000256" key="1">
    <source>
        <dbReference type="ARBA" id="ARBA00022649"/>
    </source>
</evidence>
<dbReference type="Pfam" id="PF05016">
    <property type="entry name" value="ParE_toxin"/>
    <property type="match status" value="1"/>
</dbReference>
<evidence type="ECO:0000313" key="2">
    <source>
        <dbReference type="EMBL" id="CAA6804274.1"/>
    </source>
</evidence>
<dbReference type="AlphaFoldDB" id="A0A6S6SH60"/>
<accession>A0A6S6SH60</accession>
<protein>
    <submittedName>
        <fullName evidence="2">Plasmid stabilization protein</fullName>
    </submittedName>
</protein>